<dbReference type="EMBL" id="JABXBU010000030">
    <property type="protein sequence ID" value="KAF8785682.1"/>
    <property type="molecule type" value="Genomic_DNA"/>
</dbReference>
<evidence type="ECO:0000313" key="2">
    <source>
        <dbReference type="Proteomes" id="UP000807504"/>
    </source>
</evidence>
<protein>
    <submittedName>
        <fullName evidence="1">Uncharacterized protein</fullName>
    </submittedName>
</protein>
<gene>
    <name evidence="1" type="ORF">HNY73_011195</name>
</gene>
<organism evidence="1 2">
    <name type="scientific">Argiope bruennichi</name>
    <name type="common">Wasp spider</name>
    <name type="synonym">Aranea bruennichi</name>
    <dbReference type="NCBI Taxonomy" id="94029"/>
    <lineage>
        <taxon>Eukaryota</taxon>
        <taxon>Metazoa</taxon>
        <taxon>Ecdysozoa</taxon>
        <taxon>Arthropoda</taxon>
        <taxon>Chelicerata</taxon>
        <taxon>Arachnida</taxon>
        <taxon>Araneae</taxon>
        <taxon>Araneomorphae</taxon>
        <taxon>Entelegynae</taxon>
        <taxon>Araneoidea</taxon>
        <taxon>Araneidae</taxon>
        <taxon>Argiope</taxon>
    </lineage>
</organism>
<reference evidence="1" key="2">
    <citation type="submission" date="2020-06" db="EMBL/GenBank/DDBJ databases">
        <authorList>
            <person name="Sheffer M."/>
        </authorList>
    </citation>
    <scope>NUCLEOTIDE SEQUENCE</scope>
</reference>
<reference evidence="1" key="1">
    <citation type="journal article" date="2020" name="bioRxiv">
        <title>Chromosome-level reference genome of the European wasp spider Argiope bruennichi: a resource for studies on range expansion and evolutionary adaptation.</title>
        <authorList>
            <person name="Sheffer M.M."/>
            <person name="Hoppe A."/>
            <person name="Krehenwinkel H."/>
            <person name="Uhl G."/>
            <person name="Kuss A.W."/>
            <person name="Jensen L."/>
            <person name="Jensen C."/>
            <person name="Gillespie R.G."/>
            <person name="Hoff K.J."/>
            <person name="Prost S."/>
        </authorList>
    </citation>
    <scope>NUCLEOTIDE SEQUENCE</scope>
</reference>
<evidence type="ECO:0000313" key="1">
    <source>
        <dbReference type="EMBL" id="KAF8785682.1"/>
    </source>
</evidence>
<comment type="caution">
    <text evidence="1">The sequence shown here is derived from an EMBL/GenBank/DDBJ whole genome shotgun (WGS) entry which is preliminary data.</text>
</comment>
<name>A0A8T0F5J3_ARGBR</name>
<proteinExistence type="predicted"/>
<dbReference type="AlphaFoldDB" id="A0A8T0F5J3"/>
<sequence>MIAETLRFLPAKDYREQFEDYFGDDLGFAEAAKYCQELLQTKTDFQPSDLANSRINPIRRTIEYWYEKWRLLYLRS</sequence>
<dbReference type="Proteomes" id="UP000807504">
    <property type="component" value="Unassembled WGS sequence"/>
</dbReference>
<keyword evidence="2" id="KW-1185">Reference proteome</keyword>
<accession>A0A8T0F5J3</accession>